<dbReference type="RefSeq" id="WP_223406893.1">
    <property type="nucleotide sequence ID" value="NZ_JAGSHT010000013.1"/>
</dbReference>
<proteinExistence type="predicted"/>
<accession>A0ABS7SAY8</accession>
<evidence type="ECO:0000313" key="2">
    <source>
        <dbReference type="EMBL" id="MBZ2197262.1"/>
    </source>
</evidence>
<evidence type="ECO:0000256" key="1">
    <source>
        <dbReference type="SAM" id="MobiDB-lite"/>
    </source>
</evidence>
<sequence>MRILIRARGWTLDLDVDRTPKPKPADPTVGTHPTGGLTASVGHGAAPRTNARNPFPRAAGFGSDLEEKR</sequence>
<protein>
    <submittedName>
        <fullName evidence="2">Uncharacterized protein</fullName>
    </submittedName>
</protein>
<reference evidence="2 3" key="1">
    <citation type="submission" date="2021-04" db="EMBL/GenBank/DDBJ databases">
        <title>Ruania sp. nov., isolated from sandy soil of mangrove forest.</title>
        <authorList>
            <person name="Ge X."/>
            <person name="Huang R."/>
            <person name="Liu W."/>
        </authorList>
    </citation>
    <scope>NUCLEOTIDE SEQUENCE [LARGE SCALE GENOMIC DNA]</scope>
    <source>
        <strain evidence="2 3">N2-46</strain>
    </source>
</reference>
<evidence type="ECO:0000313" key="3">
    <source>
        <dbReference type="Proteomes" id="UP000826651"/>
    </source>
</evidence>
<keyword evidence="3" id="KW-1185">Reference proteome</keyword>
<feature type="compositionally biased region" description="Basic and acidic residues" evidence="1">
    <location>
        <begin position="15"/>
        <end position="24"/>
    </location>
</feature>
<comment type="caution">
    <text evidence="2">The sequence shown here is derived from an EMBL/GenBank/DDBJ whole genome shotgun (WGS) entry which is preliminary data.</text>
</comment>
<feature type="region of interest" description="Disordered" evidence="1">
    <location>
        <begin position="15"/>
        <end position="69"/>
    </location>
</feature>
<name>A0ABS7SAY8_9MICO</name>
<dbReference type="EMBL" id="JAGSHT010000013">
    <property type="protein sequence ID" value="MBZ2197262.1"/>
    <property type="molecule type" value="Genomic_DNA"/>
</dbReference>
<organism evidence="2 3">
    <name type="scientific">Occultella gossypii</name>
    <dbReference type="NCBI Taxonomy" id="2800820"/>
    <lineage>
        <taxon>Bacteria</taxon>
        <taxon>Bacillati</taxon>
        <taxon>Actinomycetota</taxon>
        <taxon>Actinomycetes</taxon>
        <taxon>Micrococcales</taxon>
        <taxon>Ruaniaceae</taxon>
        <taxon>Occultella</taxon>
    </lineage>
</organism>
<gene>
    <name evidence="2" type="ORF">KCQ71_13940</name>
</gene>
<dbReference type="Proteomes" id="UP000826651">
    <property type="component" value="Unassembled WGS sequence"/>
</dbReference>